<keyword evidence="2" id="KW-1185">Reference proteome</keyword>
<organism evidence="1 2">
    <name type="scientific">Melastoma candidum</name>
    <dbReference type="NCBI Taxonomy" id="119954"/>
    <lineage>
        <taxon>Eukaryota</taxon>
        <taxon>Viridiplantae</taxon>
        <taxon>Streptophyta</taxon>
        <taxon>Embryophyta</taxon>
        <taxon>Tracheophyta</taxon>
        <taxon>Spermatophyta</taxon>
        <taxon>Magnoliopsida</taxon>
        <taxon>eudicotyledons</taxon>
        <taxon>Gunneridae</taxon>
        <taxon>Pentapetalae</taxon>
        <taxon>rosids</taxon>
        <taxon>malvids</taxon>
        <taxon>Myrtales</taxon>
        <taxon>Melastomataceae</taxon>
        <taxon>Melastomatoideae</taxon>
        <taxon>Melastomateae</taxon>
        <taxon>Melastoma</taxon>
    </lineage>
</organism>
<sequence length="144" mass="16313">MSSPLCSEKLKFAATRGIVEEWECALVLTAWMSAGAAGSRNLAEVRIWLREEPLPLVRRINSWYCRRRHRQRGRHLLLGLAATSGLLLLWEDRIVCSWGGEEDRFLSVAPGEFVLGRPRESFEALVAAPMRSWYNVYHGPSVGC</sequence>
<protein>
    <submittedName>
        <fullName evidence="1">Uncharacterized protein</fullName>
    </submittedName>
</protein>
<dbReference type="EMBL" id="CM042883">
    <property type="protein sequence ID" value="KAI4371969.1"/>
    <property type="molecule type" value="Genomic_DNA"/>
</dbReference>
<evidence type="ECO:0000313" key="1">
    <source>
        <dbReference type="EMBL" id="KAI4371969.1"/>
    </source>
</evidence>
<proteinExistence type="predicted"/>
<evidence type="ECO:0000313" key="2">
    <source>
        <dbReference type="Proteomes" id="UP001057402"/>
    </source>
</evidence>
<gene>
    <name evidence="1" type="ORF">MLD38_010257</name>
</gene>
<comment type="caution">
    <text evidence="1">The sequence shown here is derived from an EMBL/GenBank/DDBJ whole genome shotgun (WGS) entry which is preliminary data.</text>
</comment>
<accession>A0ACB9QZE3</accession>
<name>A0ACB9QZE3_9MYRT</name>
<reference evidence="2" key="1">
    <citation type="journal article" date="2023" name="Front. Plant Sci.">
        <title>Chromosomal-level genome assembly of Melastoma candidum provides insights into trichome evolution.</title>
        <authorList>
            <person name="Zhong Y."/>
            <person name="Wu W."/>
            <person name="Sun C."/>
            <person name="Zou P."/>
            <person name="Liu Y."/>
            <person name="Dai S."/>
            <person name="Zhou R."/>
        </authorList>
    </citation>
    <scope>NUCLEOTIDE SEQUENCE [LARGE SCALE GENOMIC DNA]</scope>
</reference>
<dbReference type="Proteomes" id="UP001057402">
    <property type="component" value="Chromosome 4"/>
</dbReference>